<dbReference type="InterPro" id="IPR036390">
    <property type="entry name" value="WH_DNA-bd_sf"/>
</dbReference>
<evidence type="ECO:0000256" key="1">
    <source>
        <dbReference type="ARBA" id="ARBA00023125"/>
    </source>
</evidence>
<dbReference type="InterPro" id="IPR000944">
    <property type="entry name" value="Tscrpt_reg_Rrf2"/>
</dbReference>
<dbReference type="GO" id="GO:0003700">
    <property type="term" value="F:DNA-binding transcription factor activity"/>
    <property type="evidence" value="ECO:0007669"/>
    <property type="project" value="TreeGrafter"/>
</dbReference>
<sequence length="148" mass="16413">MQITRYTDYAMRLMMYLATHDPRRVTIAEVAECYDISRNHLMKVAQLLSNEGYITGVRGKNGGLHLAQPAATLNVGELVRLTEQHTTLVDCFTGGAGCLLTPACHLKKIFAEALESFFIALDQYTLADLVTPENRPMLVRLLGNSELA</sequence>
<keyword evidence="1" id="KW-0238">DNA-binding</keyword>
<dbReference type="PROSITE" id="PS51197">
    <property type="entry name" value="HTH_RRF2_2"/>
    <property type="match status" value="1"/>
</dbReference>
<name>A0A928V4V0_9GAMM</name>
<dbReference type="GO" id="GO:0003677">
    <property type="term" value="F:DNA binding"/>
    <property type="evidence" value="ECO:0007669"/>
    <property type="project" value="UniProtKB-KW"/>
</dbReference>
<accession>A0A928V4V0</accession>
<dbReference type="Gene3D" id="1.10.10.10">
    <property type="entry name" value="Winged helix-like DNA-binding domain superfamily/Winged helix DNA-binding domain"/>
    <property type="match status" value="1"/>
</dbReference>
<organism evidence="2 3">
    <name type="scientific">Cellvibrio polysaccharolyticus</name>
    <dbReference type="NCBI Taxonomy" id="2082724"/>
    <lineage>
        <taxon>Bacteria</taxon>
        <taxon>Pseudomonadati</taxon>
        <taxon>Pseudomonadota</taxon>
        <taxon>Gammaproteobacteria</taxon>
        <taxon>Cellvibrionales</taxon>
        <taxon>Cellvibrionaceae</taxon>
        <taxon>Cellvibrio</taxon>
    </lineage>
</organism>
<dbReference type="PANTHER" id="PTHR33221:SF4">
    <property type="entry name" value="HTH-TYPE TRANSCRIPTIONAL REPRESSOR NSRR"/>
    <property type="match status" value="1"/>
</dbReference>
<dbReference type="Pfam" id="PF02082">
    <property type="entry name" value="Rrf2"/>
    <property type="match status" value="1"/>
</dbReference>
<dbReference type="NCBIfam" id="TIGR00738">
    <property type="entry name" value="rrf2_super"/>
    <property type="match status" value="1"/>
</dbReference>
<evidence type="ECO:0000313" key="3">
    <source>
        <dbReference type="Proteomes" id="UP000652567"/>
    </source>
</evidence>
<keyword evidence="3" id="KW-1185">Reference proteome</keyword>
<dbReference type="PANTHER" id="PTHR33221">
    <property type="entry name" value="WINGED HELIX-TURN-HELIX TRANSCRIPTIONAL REGULATOR, RRF2 FAMILY"/>
    <property type="match status" value="1"/>
</dbReference>
<dbReference type="GO" id="GO:0005829">
    <property type="term" value="C:cytosol"/>
    <property type="evidence" value="ECO:0007669"/>
    <property type="project" value="TreeGrafter"/>
</dbReference>
<dbReference type="InterPro" id="IPR036388">
    <property type="entry name" value="WH-like_DNA-bd_sf"/>
</dbReference>
<comment type="caution">
    <text evidence="2">The sequence shown here is derived from an EMBL/GenBank/DDBJ whole genome shotgun (WGS) entry which is preliminary data.</text>
</comment>
<gene>
    <name evidence="2" type="ORF">C4F51_16785</name>
</gene>
<dbReference type="AlphaFoldDB" id="A0A928V4V0"/>
<reference evidence="2" key="1">
    <citation type="submission" date="2018-07" db="EMBL/GenBank/DDBJ databases">
        <title>Genome assembly of strain Ka43.</title>
        <authorList>
            <person name="Kukolya J."/>
            <person name="Nagy I."/>
            <person name="Horvath B."/>
            <person name="Toth A."/>
        </authorList>
    </citation>
    <scope>NUCLEOTIDE SEQUENCE</scope>
    <source>
        <strain evidence="2">KB43</strain>
    </source>
</reference>
<evidence type="ECO:0000313" key="2">
    <source>
        <dbReference type="EMBL" id="MBE8718831.1"/>
    </source>
</evidence>
<dbReference type="SUPFAM" id="SSF46785">
    <property type="entry name" value="Winged helix' DNA-binding domain"/>
    <property type="match status" value="1"/>
</dbReference>
<proteinExistence type="predicted"/>
<dbReference type="RefSeq" id="WP_193911713.1">
    <property type="nucleotide sequence ID" value="NZ_PRDL01000001.1"/>
</dbReference>
<dbReference type="EMBL" id="PRDL01000001">
    <property type="protein sequence ID" value="MBE8718831.1"/>
    <property type="molecule type" value="Genomic_DNA"/>
</dbReference>
<protein>
    <submittedName>
        <fullName evidence="2">Rrf2 family transcriptional regulator</fullName>
    </submittedName>
</protein>
<dbReference type="Proteomes" id="UP000652567">
    <property type="component" value="Unassembled WGS sequence"/>
</dbReference>